<feature type="binding site" evidence="12">
    <location>
        <position position="349"/>
    </location>
    <ligand>
        <name>Mg(2+)</name>
        <dbReference type="ChEBI" id="CHEBI:18420"/>
    </ligand>
</feature>
<comment type="similarity">
    <text evidence="8 9">Belongs to the monomeric-type IDH family.</text>
</comment>
<evidence type="ECO:0000256" key="13">
    <source>
        <dbReference type="PIRSR" id="PIRSR009407-4"/>
    </source>
</evidence>
<evidence type="ECO:0000256" key="5">
    <source>
        <dbReference type="ARBA" id="ARBA00022857"/>
    </source>
</evidence>
<dbReference type="GO" id="GO:0046872">
    <property type="term" value="F:metal ion binding"/>
    <property type="evidence" value="ECO:0007669"/>
    <property type="project" value="UniProtKB-KW"/>
</dbReference>
<dbReference type="GO" id="GO:0006099">
    <property type="term" value="P:tricarboxylic acid cycle"/>
    <property type="evidence" value="ECO:0007669"/>
    <property type="project" value="UniProtKB-KW"/>
</dbReference>
<dbReference type="Gene3D" id="3.40.718.10">
    <property type="entry name" value="Isopropylmalate Dehydrogenase"/>
    <property type="match status" value="1"/>
</dbReference>
<evidence type="ECO:0000256" key="6">
    <source>
        <dbReference type="ARBA" id="ARBA00023002"/>
    </source>
</evidence>
<feature type="binding site" evidence="13">
    <location>
        <begin position="599"/>
        <end position="601"/>
    </location>
    <ligand>
        <name>NADP(+)</name>
        <dbReference type="ChEBI" id="CHEBI:58349"/>
    </ligand>
</feature>
<evidence type="ECO:0000313" key="14">
    <source>
        <dbReference type="EMBL" id="APH02101.1"/>
    </source>
</evidence>
<feature type="binding site" evidence="13">
    <location>
        <begin position="81"/>
        <end position="86"/>
    </location>
    <ligand>
        <name>NADP(+)</name>
        <dbReference type="ChEBI" id="CHEBI:58349"/>
    </ligand>
</feature>
<dbReference type="PANTHER" id="PTHR36999:SF1">
    <property type="entry name" value="ISOCITRATE DEHYDROGENASE (NADP(+))"/>
    <property type="match status" value="1"/>
</dbReference>
<evidence type="ECO:0000256" key="10">
    <source>
        <dbReference type="PIRSR" id="PIRSR009407-1"/>
    </source>
</evidence>
<accession>A0A1L3MID5</accession>
<keyword evidence="5 9" id="KW-0521">NADP</keyword>
<feature type="site" description="Critical for catalysis" evidence="10">
    <location>
        <position position="419"/>
    </location>
</feature>
<dbReference type="AlphaFoldDB" id="A0A1L3MID5"/>
<dbReference type="Proteomes" id="UP000593998">
    <property type="component" value="Chromosome"/>
</dbReference>
<sequence>MTAKIVWTKIDEAPALATYSLLPIVQGFTSGSGVELETSDISLAGRILAQFPDRLTDEQRVADNLAGLGRLAKTPEANIIKLPNISASVPQLKAAIAELQGQGYDLPDYPDNPSTDEEQQVAAAYANVLGSAVNPVLREGNSDRRAPLAVKNFTKKHPHKLGPWTADNKARVASMSEGDFYGNEKSIVSPADDTLKITLTAQDGTETVLKDSVPVTKGEIVDATFMSAKALRAFYDAQIEAARAEGLLLSLHLKATMMKVSDPILFGHGVAAWLGDLVDKHAASFLMADVDLRYGLASLYTQLDKLPAETRDAIRADIDALAERRPALAMVDSDKGITNLHVPSDVIIDASMPVVIRDSGQMWDAEGGQQETLAMIPDRSYGPMYAAVIEEHKRNGALDPSTIGSVPNVGLMAQKAEEYGSHPTTFEIPTAGTVTVTTSAGEVVLEHAVEEGDIWRMSRVKDIPVQDWVKLAVTRARATGAPAVFFLDEARAHDAQIIAKVKEYLPQHDTEGLEIKILAPVDAVTFCLEQIRAGKDAISVTGNVLRDYLTDLFPILELGTSAKMLSIVPLLAGGGLFETGAGGSAPKHVQQFVKENYLRWDSLGEFSALGASLEHLATHFDNPKAQVLADTLDTAIATFLEENKSPARKLGSIDNRGSHFYLALYWAQALAAQDTDAELKERFTRVAAELGDNEAKINDELIGVQGSPVDLGGYYKPDAAKASAAMRPSATLNAIIDSL</sequence>
<dbReference type="GO" id="GO:0004450">
    <property type="term" value="F:isocitrate dehydrogenase (NADP+) activity"/>
    <property type="evidence" value="ECO:0007669"/>
    <property type="project" value="UniProtKB-EC"/>
</dbReference>
<dbReference type="GO" id="GO:0006097">
    <property type="term" value="P:glyoxylate cycle"/>
    <property type="evidence" value="ECO:0007669"/>
    <property type="project" value="UniProtKB-KW"/>
</dbReference>
<evidence type="ECO:0000256" key="4">
    <source>
        <dbReference type="ARBA" id="ARBA00022842"/>
    </source>
</evidence>
<feature type="binding site" evidence="11">
    <location>
        <position position="144"/>
    </location>
    <ligand>
        <name>D-threo-isocitrate</name>
        <dbReference type="ChEBI" id="CHEBI:15562"/>
    </ligand>
</feature>
<dbReference type="NCBIfam" id="TIGR00178">
    <property type="entry name" value="monomer_idh"/>
    <property type="match status" value="1"/>
</dbReference>
<evidence type="ECO:0000256" key="9">
    <source>
        <dbReference type="PIRNR" id="PIRNR009407"/>
    </source>
</evidence>
<dbReference type="EMBL" id="CP062789">
    <property type="protein sequence ID" value="QOK22039.1"/>
    <property type="molecule type" value="Genomic_DNA"/>
</dbReference>
<evidence type="ECO:0000313" key="16">
    <source>
        <dbReference type="Proteomes" id="UP000182938"/>
    </source>
</evidence>
<dbReference type="Proteomes" id="UP000182938">
    <property type="component" value="Chromosome"/>
</dbReference>
<dbReference type="Pfam" id="PF03971">
    <property type="entry name" value="IDH"/>
    <property type="match status" value="1"/>
</dbReference>
<feature type="binding site" evidence="13">
    <location>
        <begin position="583"/>
        <end position="584"/>
    </location>
    <ligand>
        <name>NADP(+)</name>
        <dbReference type="ChEBI" id="CHEBI:58349"/>
    </ligand>
</feature>
<dbReference type="KEGG" id="jte:ASJ30_11665"/>
<evidence type="ECO:0000256" key="12">
    <source>
        <dbReference type="PIRSR" id="PIRSR009407-3"/>
    </source>
</evidence>
<organism evidence="14 16">
    <name type="scientific">Janibacter indicus</name>
    <dbReference type="NCBI Taxonomy" id="857417"/>
    <lineage>
        <taxon>Bacteria</taxon>
        <taxon>Bacillati</taxon>
        <taxon>Actinomycetota</taxon>
        <taxon>Actinomycetes</taxon>
        <taxon>Micrococcales</taxon>
        <taxon>Intrasporangiaceae</taxon>
        <taxon>Janibacter</taxon>
    </lineage>
</organism>
<evidence type="ECO:0000256" key="7">
    <source>
        <dbReference type="ARBA" id="ARBA00023554"/>
    </source>
</evidence>
<keyword evidence="1 9" id="KW-0329">Glyoxylate bypass</keyword>
<feature type="binding site" evidence="11">
    <location>
        <begin position="131"/>
        <end position="138"/>
    </location>
    <ligand>
        <name>substrate</name>
    </ligand>
</feature>
<feature type="binding site" evidence="13">
    <location>
        <position position="648"/>
    </location>
    <ligand>
        <name>NADP(+)</name>
        <dbReference type="ChEBI" id="CHEBI:58349"/>
    </ligand>
</feature>
<reference evidence="14 16" key="1">
    <citation type="submission" date="2015-11" db="EMBL/GenBank/DDBJ databases">
        <authorList>
            <person name="Zhang Y."/>
            <person name="Guo Z."/>
        </authorList>
    </citation>
    <scope>NUCLEOTIDE SEQUENCE [LARGE SCALE GENOMIC DNA]</scope>
    <source>
        <strain evidence="14 16">YFY001</strain>
    </source>
</reference>
<feature type="binding site" evidence="13">
    <location>
        <position position="588"/>
    </location>
    <ligand>
        <name>NADP(+)</name>
        <dbReference type="ChEBI" id="CHEBI:58349"/>
    </ligand>
</feature>
<reference evidence="15 17" key="2">
    <citation type="submission" date="2020-10" db="EMBL/GenBank/DDBJ databases">
        <title>Janibacter indicus TT2 genome sequence.</title>
        <authorList>
            <person name="Lee K."/>
            <person name="Ganzorig M."/>
        </authorList>
    </citation>
    <scope>NUCLEOTIDE SEQUENCE [LARGE SCALE GENOMIC DNA]</scope>
    <source>
        <strain evidence="15 17">TT2</strain>
    </source>
</reference>
<keyword evidence="4 12" id="KW-0460">Magnesium</keyword>
<evidence type="ECO:0000256" key="1">
    <source>
        <dbReference type="ARBA" id="ARBA00022435"/>
    </source>
</evidence>
<evidence type="ECO:0000256" key="11">
    <source>
        <dbReference type="PIRSR" id="PIRSR009407-2"/>
    </source>
</evidence>
<feature type="binding site" evidence="12">
    <location>
        <position position="547"/>
    </location>
    <ligand>
        <name>Mg(2+)</name>
        <dbReference type="ChEBI" id="CHEBI:18420"/>
    </ligand>
</feature>
<protein>
    <recommendedName>
        <fullName evidence="9">Isocitrate dehydrogenase [NADP]</fullName>
        <ecNumber evidence="9">1.1.1.42</ecNumber>
    </recommendedName>
    <alternativeName>
        <fullName evidence="9">Oxalosuccinate decarboxylase</fullName>
    </alternativeName>
</protein>
<comment type="catalytic activity">
    <reaction evidence="7 9">
        <text>D-threo-isocitrate + NADP(+) = 2-oxoglutarate + CO2 + NADPH</text>
        <dbReference type="Rhea" id="RHEA:19629"/>
        <dbReference type="ChEBI" id="CHEBI:15562"/>
        <dbReference type="ChEBI" id="CHEBI:16526"/>
        <dbReference type="ChEBI" id="CHEBI:16810"/>
        <dbReference type="ChEBI" id="CHEBI:57783"/>
        <dbReference type="ChEBI" id="CHEBI:58349"/>
        <dbReference type="EC" id="1.1.1.42"/>
    </reaction>
</comment>
<proteinExistence type="inferred from homology"/>
<keyword evidence="3 12" id="KW-0479">Metal-binding</keyword>
<evidence type="ECO:0000256" key="3">
    <source>
        <dbReference type="ARBA" id="ARBA00022723"/>
    </source>
</evidence>
<dbReference type="EMBL" id="CP013290">
    <property type="protein sequence ID" value="APH02101.1"/>
    <property type="molecule type" value="Genomic_DNA"/>
</dbReference>
<dbReference type="SUPFAM" id="SSF53659">
    <property type="entry name" value="Isocitrate/Isopropylmalate dehydrogenase-like"/>
    <property type="match status" value="1"/>
</dbReference>
<feature type="binding site" evidence="13">
    <location>
        <position position="134"/>
    </location>
    <ligand>
        <name>NADP(+)</name>
        <dbReference type="ChEBI" id="CHEBI:58349"/>
    </ligand>
</feature>
<gene>
    <name evidence="14" type="ORF">ASJ30_11665</name>
    <name evidence="15" type="ORF">IGS73_13115</name>
</gene>
<feature type="binding site" evidence="11">
    <location>
        <position position="546"/>
    </location>
    <ligand>
        <name>D-threo-isocitrate</name>
        <dbReference type="ChEBI" id="CHEBI:15562"/>
    </ligand>
</feature>
<evidence type="ECO:0000256" key="2">
    <source>
        <dbReference type="ARBA" id="ARBA00022532"/>
    </source>
</evidence>
<feature type="binding site" evidence="12">
    <location>
        <position position="551"/>
    </location>
    <ligand>
        <name>Mg(2+)</name>
        <dbReference type="ChEBI" id="CHEBI:18420"/>
    </ligand>
</feature>
<dbReference type="EC" id="1.1.1.42" evidence="9"/>
<keyword evidence="16" id="KW-1185">Reference proteome</keyword>
<dbReference type="PIRSF" id="PIRSF009407">
    <property type="entry name" value="IDH_monmr"/>
    <property type="match status" value="1"/>
</dbReference>
<evidence type="ECO:0000256" key="8">
    <source>
        <dbReference type="ARBA" id="ARBA00046318"/>
    </source>
</evidence>
<evidence type="ECO:0000313" key="17">
    <source>
        <dbReference type="Proteomes" id="UP000593998"/>
    </source>
</evidence>
<dbReference type="PANTHER" id="PTHR36999">
    <property type="entry name" value="ISOCITRATE DEHYDROGENASE [NADP]"/>
    <property type="match status" value="1"/>
</dbReference>
<dbReference type="RefSeq" id="WP_072625257.1">
    <property type="nucleotide sequence ID" value="NZ_CP013290.1"/>
</dbReference>
<feature type="site" description="Critical for catalysis" evidence="10">
    <location>
        <position position="254"/>
    </location>
</feature>
<keyword evidence="6 9" id="KW-0560">Oxidoreductase</keyword>
<name>A0A1L3MID5_9MICO</name>
<comment type="cofactor">
    <cofactor evidence="12">
        <name>Mg(2+)</name>
        <dbReference type="ChEBI" id="CHEBI:18420"/>
    </cofactor>
    <cofactor evidence="12">
        <name>Mn(2+)</name>
        <dbReference type="ChEBI" id="CHEBI:29035"/>
    </cofactor>
    <text evidence="12">Binds 1 Mg(2+) or Mn(2+) ion per subunit.</text>
</comment>
<evidence type="ECO:0000313" key="15">
    <source>
        <dbReference type="EMBL" id="QOK22039.1"/>
    </source>
</evidence>
<dbReference type="InterPro" id="IPR004436">
    <property type="entry name" value="Isocitrate_DH_NADP_mono"/>
</dbReference>
<keyword evidence="2 9" id="KW-0816">Tricarboxylic acid cycle</keyword>